<evidence type="ECO:0000256" key="9">
    <source>
        <dbReference type="ARBA" id="ARBA00022842"/>
    </source>
</evidence>
<dbReference type="GO" id="GO:0005524">
    <property type="term" value="F:ATP binding"/>
    <property type="evidence" value="ECO:0007669"/>
    <property type="project" value="UniProtKB-KW"/>
</dbReference>
<keyword evidence="9" id="KW-0460">Magnesium</keyword>
<accession>A0A5C8PMP5</accession>
<keyword evidence="8" id="KW-0067">ATP-binding</keyword>
<dbReference type="NCBIfam" id="TIGR00150">
    <property type="entry name" value="T6A_YjeE"/>
    <property type="match status" value="1"/>
</dbReference>
<comment type="caution">
    <text evidence="11">The sequence shown here is derived from an EMBL/GenBank/DDBJ whole genome shotgun (WGS) entry which is preliminary data.</text>
</comment>
<dbReference type="InterPro" id="IPR003442">
    <property type="entry name" value="T6A_TsaE"/>
</dbReference>
<keyword evidence="12" id="KW-1185">Reference proteome</keyword>
<dbReference type="PANTHER" id="PTHR33540">
    <property type="entry name" value="TRNA THREONYLCARBAMOYLADENOSINE BIOSYNTHESIS PROTEIN TSAE"/>
    <property type="match status" value="1"/>
</dbReference>
<protein>
    <recommendedName>
        <fullName evidence="3">tRNA threonylcarbamoyladenosine biosynthesis protein TsaE</fullName>
    </recommendedName>
    <alternativeName>
        <fullName evidence="10">t(6)A37 threonylcarbamoyladenosine biosynthesis protein TsaE</fullName>
    </alternativeName>
</protein>
<dbReference type="SUPFAM" id="SSF52540">
    <property type="entry name" value="P-loop containing nucleoside triphosphate hydrolases"/>
    <property type="match status" value="1"/>
</dbReference>
<evidence type="ECO:0000256" key="10">
    <source>
        <dbReference type="ARBA" id="ARBA00032441"/>
    </source>
</evidence>
<evidence type="ECO:0000313" key="11">
    <source>
        <dbReference type="EMBL" id="TXL74866.1"/>
    </source>
</evidence>
<evidence type="ECO:0000256" key="6">
    <source>
        <dbReference type="ARBA" id="ARBA00022723"/>
    </source>
</evidence>
<reference evidence="11 12" key="1">
    <citation type="submission" date="2019-06" db="EMBL/GenBank/DDBJ databases">
        <title>New taxonomy in bacterial strain CC-CFT640, isolated from vineyard.</title>
        <authorList>
            <person name="Lin S.-Y."/>
            <person name="Tsai C.-F."/>
            <person name="Young C.-C."/>
        </authorList>
    </citation>
    <scope>NUCLEOTIDE SEQUENCE [LARGE SCALE GENOMIC DNA]</scope>
    <source>
        <strain evidence="11 12">CC-CFT640</strain>
    </source>
</reference>
<comment type="subcellular location">
    <subcellularLocation>
        <location evidence="1">Cytoplasm</location>
    </subcellularLocation>
</comment>
<keyword evidence="6" id="KW-0479">Metal-binding</keyword>
<dbReference type="RefSeq" id="WP_147847909.1">
    <property type="nucleotide sequence ID" value="NZ_VDUZ01000016.1"/>
</dbReference>
<organism evidence="11 12">
    <name type="scientific">Vineibacter terrae</name>
    <dbReference type="NCBI Taxonomy" id="2586908"/>
    <lineage>
        <taxon>Bacteria</taxon>
        <taxon>Pseudomonadati</taxon>
        <taxon>Pseudomonadota</taxon>
        <taxon>Alphaproteobacteria</taxon>
        <taxon>Hyphomicrobiales</taxon>
        <taxon>Vineibacter</taxon>
    </lineage>
</organism>
<evidence type="ECO:0000256" key="5">
    <source>
        <dbReference type="ARBA" id="ARBA00022694"/>
    </source>
</evidence>
<evidence type="ECO:0000313" key="12">
    <source>
        <dbReference type="Proteomes" id="UP000321638"/>
    </source>
</evidence>
<keyword evidence="5" id="KW-0819">tRNA processing</keyword>
<dbReference type="AlphaFoldDB" id="A0A5C8PMP5"/>
<evidence type="ECO:0000256" key="2">
    <source>
        <dbReference type="ARBA" id="ARBA00007599"/>
    </source>
</evidence>
<dbReference type="EMBL" id="VDUZ01000016">
    <property type="protein sequence ID" value="TXL74866.1"/>
    <property type="molecule type" value="Genomic_DNA"/>
</dbReference>
<comment type="similarity">
    <text evidence="2">Belongs to the TsaE family.</text>
</comment>
<dbReference type="Proteomes" id="UP000321638">
    <property type="component" value="Unassembled WGS sequence"/>
</dbReference>
<evidence type="ECO:0000256" key="1">
    <source>
        <dbReference type="ARBA" id="ARBA00004496"/>
    </source>
</evidence>
<gene>
    <name evidence="11" type="primary">tsaE</name>
    <name evidence="11" type="ORF">FHP25_15765</name>
</gene>
<dbReference type="Pfam" id="PF02367">
    <property type="entry name" value="TsaE"/>
    <property type="match status" value="1"/>
</dbReference>
<evidence type="ECO:0000256" key="8">
    <source>
        <dbReference type="ARBA" id="ARBA00022840"/>
    </source>
</evidence>
<dbReference type="GO" id="GO:0002949">
    <property type="term" value="P:tRNA threonylcarbamoyladenosine modification"/>
    <property type="evidence" value="ECO:0007669"/>
    <property type="project" value="InterPro"/>
</dbReference>
<evidence type="ECO:0000256" key="3">
    <source>
        <dbReference type="ARBA" id="ARBA00019010"/>
    </source>
</evidence>
<keyword evidence="11" id="KW-0808">Transferase</keyword>
<dbReference type="Gene3D" id="3.40.50.300">
    <property type="entry name" value="P-loop containing nucleotide triphosphate hydrolases"/>
    <property type="match status" value="1"/>
</dbReference>
<sequence length="159" mass="16883">MAACDLELPDLDATIRLGAALARLIRVGDVIALHGDLGAGKTELARALIRAAAGDDALIVPSPTFTLVETYDTPVAVLWHFDLYRIDTPEQVWELGLEEALADGVALIEWPERLAGLLPSPRLDLTLRIAQGDARQATLAGGSTWTDRIDALAGALAHG</sequence>
<name>A0A5C8PMP5_9HYPH</name>
<evidence type="ECO:0000256" key="7">
    <source>
        <dbReference type="ARBA" id="ARBA00022741"/>
    </source>
</evidence>
<dbReference type="PANTHER" id="PTHR33540:SF2">
    <property type="entry name" value="TRNA THREONYLCARBAMOYLADENOSINE BIOSYNTHESIS PROTEIN TSAE"/>
    <property type="match status" value="1"/>
</dbReference>
<dbReference type="GO" id="GO:0046872">
    <property type="term" value="F:metal ion binding"/>
    <property type="evidence" value="ECO:0007669"/>
    <property type="project" value="UniProtKB-KW"/>
</dbReference>
<proteinExistence type="inferred from homology"/>
<dbReference type="OrthoDB" id="9800307at2"/>
<keyword evidence="7" id="KW-0547">Nucleotide-binding</keyword>
<dbReference type="GO" id="GO:0005737">
    <property type="term" value="C:cytoplasm"/>
    <property type="evidence" value="ECO:0007669"/>
    <property type="project" value="UniProtKB-SubCell"/>
</dbReference>
<dbReference type="InterPro" id="IPR027417">
    <property type="entry name" value="P-loop_NTPase"/>
</dbReference>
<keyword evidence="4" id="KW-0963">Cytoplasm</keyword>
<evidence type="ECO:0000256" key="4">
    <source>
        <dbReference type="ARBA" id="ARBA00022490"/>
    </source>
</evidence>
<dbReference type="GO" id="GO:0016740">
    <property type="term" value="F:transferase activity"/>
    <property type="evidence" value="ECO:0007669"/>
    <property type="project" value="UniProtKB-KW"/>
</dbReference>